<name>A0A345IJ36_9DEIO</name>
<protein>
    <submittedName>
        <fullName evidence="2">DUF937 domain-containing protein</fullName>
    </submittedName>
</protein>
<dbReference type="InterPro" id="IPR009282">
    <property type="entry name" value="DUF937"/>
</dbReference>
<dbReference type="RefSeq" id="WP_114672486.1">
    <property type="nucleotide sequence ID" value="NZ_CP031158.1"/>
</dbReference>
<sequence length="265" mass="26767">MMDIFNMLGGMGRAQQQVSNQLGTDPRQTESALEAAVPLLLGAMTRNAAQPGGLDALAAAVDQHDDSAILGFQQGQMPDLNEGQKILGHVFGGQQQAAANALSQRAGINPQMAMQILMMVAPLILSYLSNRSRAQGGQMGGNMGGQMGLPGGMGGQMGGLGSILGGLLGGGMAGGAAGGLGSVLGGMLGGAQPQGQPYQQTQPYQQPQSSGGAMFPGFPGGQTQPQMGGQMGQAGDLLGTLNRTLDRDGDGNALDDLIGMFGGRR</sequence>
<proteinExistence type="predicted"/>
<evidence type="ECO:0000256" key="1">
    <source>
        <dbReference type="SAM" id="MobiDB-lite"/>
    </source>
</evidence>
<gene>
    <name evidence="2" type="ORF">DVJ83_11880</name>
</gene>
<reference evidence="2 3" key="1">
    <citation type="submission" date="2018-07" db="EMBL/GenBank/DDBJ databases">
        <title>Complete Genome and Methylome Analysis of Deinococcus wulumuqiensis NEB 479.</title>
        <authorList>
            <person name="Fomenkov A."/>
            <person name="Luyten Y."/>
            <person name="Vincze T."/>
            <person name="Anton B.P."/>
            <person name="Clark T."/>
            <person name="Roberts R.J."/>
            <person name="Morgan R.D."/>
        </authorList>
    </citation>
    <scope>NUCLEOTIDE SEQUENCE [LARGE SCALE GENOMIC DNA]</scope>
    <source>
        <strain evidence="2 3">NEB 479</strain>
    </source>
</reference>
<dbReference type="Pfam" id="PF06078">
    <property type="entry name" value="DUF937"/>
    <property type="match status" value="1"/>
</dbReference>
<feature type="region of interest" description="Disordered" evidence="1">
    <location>
        <begin position="191"/>
        <end position="235"/>
    </location>
</feature>
<dbReference type="AlphaFoldDB" id="A0A345IJ36"/>
<organism evidence="2 3">
    <name type="scientific">Deinococcus wulumuqiensis</name>
    <dbReference type="NCBI Taxonomy" id="980427"/>
    <lineage>
        <taxon>Bacteria</taxon>
        <taxon>Thermotogati</taxon>
        <taxon>Deinococcota</taxon>
        <taxon>Deinococci</taxon>
        <taxon>Deinococcales</taxon>
        <taxon>Deinococcaceae</taxon>
        <taxon>Deinococcus</taxon>
    </lineage>
</organism>
<evidence type="ECO:0000313" key="2">
    <source>
        <dbReference type="EMBL" id="AXG99708.1"/>
    </source>
</evidence>
<accession>A0A345IJ36</accession>
<dbReference type="KEGG" id="dwu:DVJ83_11880"/>
<dbReference type="STRING" id="1288484.GCA_000348665_00767"/>
<feature type="compositionally biased region" description="Low complexity" evidence="1">
    <location>
        <begin position="191"/>
        <end position="228"/>
    </location>
</feature>
<evidence type="ECO:0000313" key="3">
    <source>
        <dbReference type="Proteomes" id="UP000253744"/>
    </source>
</evidence>
<dbReference type="Proteomes" id="UP000253744">
    <property type="component" value="Chromosome"/>
</dbReference>
<dbReference type="EMBL" id="CP031158">
    <property type="protein sequence ID" value="AXG99708.1"/>
    <property type="molecule type" value="Genomic_DNA"/>
</dbReference>